<evidence type="ECO:0000313" key="3">
    <source>
        <dbReference type="EMBL" id="WNC71274.1"/>
    </source>
</evidence>
<keyword evidence="2" id="KW-1133">Transmembrane helix</keyword>
<dbReference type="EMBL" id="CP134145">
    <property type="protein sequence ID" value="WNC71274.1"/>
    <property type="molecule type" value="Genomic_DNA"/>
</dbReference>
<gene>
    <name evidence="3" type="ORF">RGQ13_14225</name>
</gene>
<evidence type="ECO:0000256" key="1">
    <source>
        <dbReference type="SAM" id="MobiDB-lite"/>
    </source>
</evidence>
<dbReference type="Proteomes" id="UP001258994">
    <property type="component" value="Chromosome"/>
</dbReference>
<keyword evidence="2" id="KW-0472">Membrane</keyword>
<keyword evidence="4" id="KW-1185">Reference proteome</keyword>
<keyword evidence="2" id="KW-0812">Transmembrane</keyword>
<reference evidence="4" key="1">
    <citation type="submission" date="2023-09" db="EMBL/GenBank/DDBJ databases">
        <authorList>
            <person name="Li S."/>
            <person name="Li X."/>
            <person name="Zhang C."/>
            <person name="Zhao Z."/>
        </authorList>
    </citation>
    <scope>NUCLEOTIDE SEQUENCE [LARGE SCALE GENOMIC DNA]</scope>
    <source>
        <strain evidence="4">SQ149</strain>
    </source>
</reference>
<dbReference type="InterPro" id="IPR025489">
    <property type="entry name" value="DUF4381"/>
</dbReference>
<name>A0ABY9TRV9_9GAMM</name>
<sequence length="185" mass="20896">MDPLANLQDIHLPENIHGWPIAPGWWILLVSIIAIAVFSYKKISAKRKQSLVKRQAIKQLTELDNLSTEKSIAILKWVSMHYFNRNEVAAIHGDKLLAFLSNKLPNEQQASFVQLAENALMQQYRKSTHSLYSQELQQAALLWVNNAALIEIKGVEVIASDKNQPSAIQNNNNKMTTAKSEVTHD</sequence>
<feature type="region of interest" description="Disordered" evidence="1">
    <location>
        <begin position="165"/>
        <end position="185"/>
    </location>
</feature>
<proteinExistence type="predicted"/>
<dbReference type="RefSeq" id="WP_348390410.1">
    <property type="nucleotide sequence ID" value="NZ_CP134145.1"/>
</dbReference>
<organism evidence="3 4">
    <name type="scientific">Thalassotalea psychrophila</name>
    <dbReference type="NCBI Taxonomy" id="3065647"/>
    <lineage>
        <taxon>Bacteria</taxon>
        <taxon>Pseudomonadati</taxon>
        <taxon>Pseudomonadota</taxon>
        <taxon>Gammaproteobacteria</taxon>
        <taxon>Alteromonadales</taxon>
        <taxon>Colwelliaceae</taxon>
        <taxon>Thalassotalea</taxon>
    </lineage>
</organism>
<protein>
    <submittedName>
        <fullName evidence="3">DUF4381 domain-containing protein</fullName>
    </submittedName>
</protein>
<feature type="transmembrane region" description="Helical" evidence="2">
    <location>
        <begin position="20"/>
        <end position="40"/>
    </location>
</feature>
<evidence type="ECO:0000313" key="4">
    <source>
        <dbReference type="Proteomes" id="UP001258994"/>
    </source>
</evidence>
<evidence type="ECO:0000256" key="2">
    <source>
        <dbReference type="SAM" id="Phobius"/>
    </source>
</evidence>
<dbReference type="Pfam" id="PF14316">
    <property type="entry name" value="DUF4381"/>
    <property type="match status" value="1"/>
</dbReference>
<accession>A0ABY9TRV9</accession>